<name>A0ABT9PVN2_9HYPH</name>
<gene>
    <name evidence="2" type="ORF">J2T09_003311</name>
</gene>
<keyword evidence="1" id="KW-0812">Transmembrane</keyword>
<organism evidence="2 3">
    <name type="scientific">Neorhizobium huautlense</name>
    <dbReference type="NCBI Taxonomy" id="67774"/>
    <lineage>
        <taxon>Bacteria</taxon>
        <taxon>Pseudomonadati</taxon>
        <taxon>Pseudomonadota</taxon>
        <taxon>Alphaproteobacteria</taxon>
        <taxon>Hyphomicrobiales</taxon>
        <taxon>Rhizobiaceae</taxon>
        <taxon>Rhizobium/Agrobacterium group</taxon>
        <taxon>Neorhizobium</taxon>
    </lineage>
</organism>
<dbReference type="Proteomes" id="UP001241472">
    <property type="component" value="Unassembled WGS sequence"/>
</dbReference>
<keyword evidence="1" id="KW-1133">Transmembrane helix</keyword>
<dbReference type="EMBL" id="JAUSRF010000010">
    <property type="protein sequence ID" value="MDP9838543.1"/>
    <property type="molecule type" value="Genomic_DNA"/>
</dbReference>
<sequence>MSDVSPLAPVRASSQSHEKLPASGGIFLIFRAYLRNRDGVGGVEFAIIAPILLAAYLTCFELTIGFSFAKRATRAAGTVGDLVAQQSNNVSKAFLSTMTNAAKSVFAPYDVDGLTTKANNPLNIKITGVKIDDTGTAKVLWSWQRTGNTPYSVGTTVNVPTEMKVKNSFLIRTELAASYPLMLFLPTNMSSESRSITMNREIFYQQRTGDEIKCTDC</sequence>
<evidence type="ECO:0000313" key="3">
    <source>
        <dbReference type="Proteomes" id="UP001241472"/>
    </source>
</evidence>
<proteinExistence type="predicted"/>
<protein>
    <submittedName>
        <fullName evidence="2">Flp pilus assembly protein TadG</fullName>
    </submittedName>
</protein>
<evidence type="ECO:0000313" key="2">
    <source>
        <dbReference type="EMBL" id="MDP9838543.1"/>
    </source>
</evidence>
<comment type="caution">
    <text evidence="2">The sequence shown here is derived from an EMBL/GenBank/DDBJ whole genome shotgun (WGS) entry which is preliminary data.</text>
</comment>
<evidence type="ECO:0000256" key="1">
    <source>
        <dbReference type="SAM" id="Phobius"/>
    </source>
</evidence>
<reference evidence="2 3" key="1">
    <citation type="submission" date="2023-07" db="EMBL/GenBank/DDBJ databases">
        <title>Sorghum-associated microbial communities from plants grown in Nebraska, USA.</title>
        <authorList>
            <person name="Schachtman D."/>
        </authorList>
    </citation>
    <scope>NUCLEOTIDE SEQUENCE [LARGE SCALE GENOMIC DNA]</scope>
    <source>
        <strain evidence="2 3">DS1307</strain>
    </source>
</reference>
<feature type="transmembrane region" description="Helical" evidence="1">
    <location>
        <begin position="45"/>
        <end position="64"/>
    </location>
</feature>
<keyword evidence="1" id="KW-0472">Membrane</keyword>
<accession>A0ABT9PVN2</accession>
<keyword evidence="3" id="KW-1185">Reference proteome</keyword>
<dbReference type="RefSeq" id="WP_373458487.1">
    <property type="nucleotide sequence ID" value="NZ_JAUSRF010000010.1"/>
</dbReference>